<dbReference type="Proteomes" id="UP000494265">
    <property type="component" value="Unassembled WGS sequence"/>
</dbReference>
<dbReference type="AlphaFoldDB" id="A0A6F9XP36"/>
<sequence length="75" mass="7851">MPSEMTNTMFIAIIGILAIAAVAAVLIMVFPQVGHSIGNSFKSIVNGVVTKMSSLTNSALNGAGTAELAREFFMF</sequence>
<name>A0A6F9XP36_9LACO</name>
<protein>
    <submittedName>
        <fullName evidence="2">Uncharacterized protein</fullName>
    </submittedName>
</protein>
<keyword evidence="1" id="KW-0472">Membrane</keyword>
<accession>A0A6F9XP36</accession>
<keyword evidence="1" id="KW-0812">Transmembrane</keyword>
<evidence type="ECO:0000313" key="2">
    <source>
        <dbReference type="EMBL" id="GET06957.1"/>
    </source>
</evidence>
<comment type="caution">
    <text evidence="2">The sequence shown here is derived from an EMBL/GenBank/DDBJ whole genome shotgun (WGS) entry which is preliminary data.</text>
</comment>
<proteinExistence type="predicted"/>
<organism evidence="2">
    <name type="scientific">Ligilactobacillus agilis</name>
    <dbReference type="NCBI Taxonomy" id="1601"/>
    <lineage>
        <taxon>Bacteria</taxon>
        <taxon>Bacillati</taxon>
        <taxon>Bacillota</taxon>
        <taxon>Bacilli</taxon>
        <taxon>Lactobacillales</taxon>
        <taxon>Lactobacillaceae</taxon>
        <taxon>Ligilactobacillus</taxon>
    </lineage>
</organism>
<dbReference type="EMBL" id="BLAM01000191">
    <property type="protein sequence ID" value="GET06957.1"/>
    <property type="molecule type" value="Genomic_DNA"/>
</dbReference>
<feature type="transmembrane region" description="Helical" evidence="1">
    <location>
        <begin position="6"/>
        <end position="30"/>
    </location>
</feature>
<dbReference type="RefSeq" id="WP_172585148.1">
    <property type="nucleotide sequence ID" value="NZ_BLAM01000191.1"/>
</dbReference>
<reference evidence="2" key="1">
    <citation type="submission" date="2019-10" db="EMBL/GenBank/DDBJ databases">
        <title>Lactobacillus agilis SY212 Whole Genome Sequencing Project.</title>
        <authorList>
            <person name="Suzuki S."/>
            <person name="Endo A."/>
            <person name="Maeno S."/>
            <person name="Shiwa Y."/>
            <person name="Matsutani M."/>
            <person name="Kajikawa A."/>
        </authorList>
    </citation>
    <scope>NUCLEOTIDE SEQUENCE</scope>
    <source>
        <strain evidence="2">SY212</strain>
    </source>
</reference>
<evidence type="ECO:0000256" key="1">
    <source>
        <dbReference type="SAM" id="Phobius"/>
    </source>
</evidence>
<gene>
    <name evidence="2" type="ORF">SY212_19870</name>
</gene>
<keyword evidence="1" id="KW-1133">Transmembrane helix</keyword>